<gene>
    <name evidence="5" type="ORF">GMO_01900</name>
</gene>
<comment type="similarity">
    <text evidence="1">Belongs to the membrane fusion protein (MFP) (TC 8.A.1) family.</text>
</comment>
<dbReference type="InterPro" id="IPR006143">
    <property type="entry name" value="RND_pump_MFP"/>
</dbReference>
<feature type="chain" id="PRO_5003489705" evidence="3">
    <location>
        <begin position="22"/>
        <end position="385"/>
    </location>
</feature>
<dbReference type="GO" id="GO:0022857">
    <property type="term" value="F:transmembrane transporter activity"/>
    <property type="evidence" value="ECO:0007669"/>
    <property type="project" value="InterPro"/>
</dbReference>
<protein>
    <submittedName>
        <fullName evidence="5">Cation efflux protein</fullName>
    </submittedName>
</protein>
<dbReference type="PANTHER" id="PTHR30097">
    <property type="entry name" value="CATION EFFLUX SYSTEM PROTEIN CUSB"/>
    <property type="match status" value="1"/>
</dbReference>
<evidence type="ECO:0000313" key="6">
    <source>
        <dbReference type="Proteomes" id="UP000004949"/>
    </source>
</evidence>
<dbReference type="InterPro" id="IPR058649">
    <property type="entry name" value="CzcB_C"/>
</dbReference>
<dbReference type="RefSeq" id="WP_008850340.1">
    <property type="nucleotide sequence ID" value="NZ_AGQV01000001.1"/>
</dbReference>
<dbReference type="GO" id="GO:0060003">
    <property type="term" value="P:copper ion export"/>
    <property type="evidence" value="ECO:0007669"/>
    <property type="project" value="TreeGrafter"/>
</dbReference>
<dbReference type="GO" id="GO:0016020">
    <property type="term" value="C:membrane"/>
    <property type="evidence" value="ECO:0007669"/>
    <property type="project" value="InterPro"/>
</dbReference>
<evidence type="ECO:0000256" key="2">
    <source>
        <dbReference type="ARBA" id="ARBA00022448"/>
    </source>
</evidence>
<evidence type="ECO:0000256" key="3">
    <source>
        <dbReference type="SAM" id="SignalP"/>
    </source>
</evidence>
<dbReference type="GO" id="GO:0030313">
    <property type="term" value="C:cell envelope"/>
    <property type="evidence" value="ECO:0007669"/>
    <property type="project" value="TreeGrafter"/>
</dbReference>
<dbReference type="eggNOG" id="COG0845">
    <property type="taxonomic scope" value="Bacteria"/>
</dbReference>
<dbReference type="InterPro" id="IPR051909">
    <property type="entry name" value="MFP_Cation_Efflux"/>
</dbReference>
<keyword evidence="3" id="KW-0732">Signal</keyword>
<dbReference type="GO" id="GO:0015679">
    <property type="term" value="P:plasma membrane copper ion transport"/>
    <property type="evidence" value="ECO:0007669"/>
    <property type="project" value="TreeGrafter"/>
</dbReference>
<dbReference type="STRING" id="1088869.GMO_01900"/>
<accession>G6XFC5</accession>
<proteinExistence type="inferred from homology"/>
<organism evidence="5 6">
    <name type="scientific">Gluconobacter morbifer G707</name>
    <dbReference type="NCBI Taxonomy" id="1088869"/>
    <lineage>
        <taxon>Bacteria</taxon>
        <taxon>Pseudomonadati</taxon>
        <taxon>Pseudomonadota</taxon>
        <taxon>Alphaproteobacteria</taxon>
        <taxon>Acetobacterales</taxon>
        <taxon>Acetobacteraceae</taxon>
        <taxon>Gluconobacter</taxon>
    </lineage>
</organism>
<dbReference type="NCBIfam" id="TIGR01730">
    <property type="entry name" value="RND_mfp"/>
    <property type="match status" value="1"/>
</dbReference>
<comment type="caution">
    <text evidence="5">The sequence shown here is derived from an EMBL/GenBank/DDBJ whole genome shotgun (WGS) entry which is preliminary data.</text>
</comment>
<evidence type="ECO:0000256" key="1">
    <source>
        <dbReference type="ARBA" id="ARBA00009477"/>
    </source>
</evidence>
<dbReference type="AlphaFoldDB" id="G6XFC5"/>
<dbReference type="Pfam" id="PF25975">
    <property type="entry name" value="CzcB_C"/>
    <property type="match status" value="1"/>
</dbReference>
<evidence type="ECO:0000313" key="5">
    <source>
        <dbReference type="EMBL" id="EHH68883.1"/>
    </source>
</evidence>
<dbReference type="PATRIC" id="fig|1088869.3.peg.191"/>
<dbReference type="PANTHER" id="PTHR30097:SF4">
    <property type="entry name" value="SLR6042 PROTEIN"/>
    <property type="match status" value="1"/>
</dbReference>
<dbReference type="Gene3D" id="2.40.420.20">
    <property type="match status" value="1"/>
</dbReference>
<dbReference type="Gene3D" id="1.10.287.470">
    <property type="entry name" value="Helix hairpin bin"/>
    <property type="match status" value="1"/>
</dbReference>
<evidence type="ECO:0000259" key="4">
    <source>
        <dbReference type="Pfam" id="PF25975"/>
    </source>
</evidence>
<dbReference type="EMBL" id="AGQV01000001">
    <property type="protein sequence ID" value="EHH68883.1"/>
    <property type="molecule type" value="Genomic_DNA"/>
</dbReference>
<feature type="signal peptide" evidence="3">
    <location>
        <begin position="1"/>
        <end position="21"/>
    </location>
</feature>
<dbReference type="Gene3D" id="2.40.30.170">
    <property type="match status" value="1"/>
</dbReference>
<keyword evidence="6" id="KW-1185">Reference proteome</keyword>
<feature type="domain" description="CzcB-like C-terminal circularly permuted SH3-like" evidence="4">
    <location>
        <begin position="313"/>
        <end position="374"/>
    </location>
</feature>
<dbReference type="Proteomes" id="UP000004949">
    <property type="component" value="Unassembled WGS sequence"/>
</dbReference>
<keyword evidence="2" id="KW-0813">Transport</keyword>
<dbReference type="SUPFAM" id="SSF111369">
    <property type="entry name" value="HlyD-like secretion proteins"/>
    <property type="match status" value="1"/>
</dbReference>
<sequence length="385" mass="40596">MKVFLFLAGISVLLLPPSSRAASPPWLQPQTLSFEARQSEHLVTQPARTGTLHETVSAMATVSADLSRTVLIRPTGDGKVTDVLVTPGQSVHVGQPLINYTDHSLHVLALQSRQMHAALLSAQAALSEAQVAYQRGESLSGSTVSRGEVKRRQAAVQEARSIVAAREADIGLIEHRLHEEFNSVTERVVKDEDSSLISPVNGVVQSLQTAVAADVMPGQPVATVVDLSTVWIIVRLQVGDVSRLGVGSGVLLRPAGDENAPALHATVSTVDGVADPMTGLLRVVCVVHNPDPSLRPGTMMDATLETTHTASGVIVPAAAIQTVQGHDLVYVQTRTGEFQPNEVRVRLEAAGSVVVEGDLKAGDLVVTDGSFALKSMALVSGLDTD</sequence>
<name>G6XFC5_9PROT</name>
<reference evidence="5 6" key="1">
    <citation type="submission" date="2011-10" db="EMBL/GenBank/DDBJ databases">
        <title>Genome sequence of Gluconobacter morbifer G707, isolated from Drosophila gut.</title>
        <authorList>
            <person name="Lee W.-J."/>
            <person name="Kim E.-K."/>
        </authorList>
    </citation>
    <scope>NUCLEOTIDE SEQUENCE [LARGE SCALE GENOMIC DNA]</scope>
    <source>
        <strain evidence="5 6">G707</strain>
    </source>
</reference>